<dbReference type="AlphaFoldDB" id="A0A179HBV5"/>
<organism evidence="2 4">
    <name type="scientific">Purpureocillium lilacinum</name>
    <name type="common">Paecilomyces lilacinus</name>
    <dbReference type="NCBI Taxonomy" id="33203"/>
    <lineage>
        <taxon>Eukaryota</taxon>
        <taxon>Fungi</taxon>
        <taxon>Dikarya</taxon>
        <taxon>Ascomycota</taxon>
        <taxon>Pezizomycotina</taxon>
        <taxon>Sordariomycetes</taxon>
        <taxon>Hypocreomycetidae</taxon>
        <taxon>Hypocreales</taxon>
        <taxon>Ophiocordycipitaceae</taxon>
        <taxon>Purpureocillium</taxon>
    </lineage>
</organism>
<proteinExistence type="predicted"/>
<accession>A0A179HBV5</accession>
<sequence>MWIKACGIGPATHTHARRPRGVTTAAPPGMATCLARSSRHTTWTQMPCQATGRHFAGEGCVPNGEPTARHLKSLRGPAQSVPGLPQADRISWRPHHGHAEVALCSNKAA</sequence>
<comment type="caution">
    <text evidence="2">The sequence shown here is derived from an EMBL/GenBank/DDBJ whole genome shotgun (WGS) entry which is preliminary data.</text>
</comment>
<gene>
    <name evidence="2" type="ORF">VFPBJ_01847</name>
    <name evidence="3" type="ORF">VFPFJ_06264</name>
</gene>
<evidence type="ECO:0000256" key="1">
    <source>
        <dbReference type="SAM" id="MobiDB-lite"/>
    </source>
</evidence>
<feature type="region of interest" description="Disordered" evidence="1">
    <location>
        <begin position="6"/>
        <end position="25"/>
    </location>
</feature>
<dbReference type="Proteomes" id="UP000078340">
    <property type="component" value="Unassembled WGS sequence"/>
</dbReference>
<dbReference type="EMBL" id="LSBI01000005">
    <property type="protein sequence ID" value="OAQ89850.1"/>
    <property type="molecule type" value="Genomic_DNA"/>
</dbReference>
<dbReference type="EMBL" id="LSBH01000001">
    <property type="protein sequence ID" value="OAQ87806.1"/>
    <property type="molecule type" value="Genomic_DNA"/>
</dbReference>
<dbReference type="Proteomes" id="UP000078240">
    <property type="component" value="Unassembled WGS sequence"/>
</dbReference>
<evidence type="ECO:0000313" key="2">
    <source>
        <dbReference type="EMBL" id="OAQ87806.1"/>
    </source>
</evidence>
<evidence type="ECO:0000313" key="3">
    <source>
        <dbReference type="EMBL" id="OAQ89850.1"/>
    </source>
</evidence>
<protein>
    <submittedName>
        <fullName evidence="2">Uncharacterized protein</fullName>
    </submittedName>
</protein>
<reference evidence="2 4" key="1">
    <citation type="submission" date="2016-01" db="EMBL/GenBank/DDBJ databases">
        <title>Biosynthesis of antibiotic leucinostatins and their inhibition on Phytophthora in bio-control Purpureocillium lilacinum.</title>
        <authorList>
            <person name="Wang G."/>
            <person name="Liu Z."/>
            <person name="Lin R."/>
            <person name="Li E."/>
            <person name="Mao Z."/>
            <person name="Ling J."/>
            <person name="Yin W."/>
            <person name="Xie B."/>
        </authorList>
    </citation>
    <scope>NUCLEOTIDE SEQUENCE [LARGE SCALE GENOMIC DNA]</scope>
    <source>
        <strain evidence="2">PLBJ-1</strain>
        <strain evidence="3">PLFJ-1</strain>
    </source>
</reference>
<name>A0A179HBV5_PURLI</name>
<evidence type="ECO:0000313" key="4">
    <source>
        <dbReference type="Proteomes" id="UP000078240"/>
    </source>
</evidence>